<organism evidence="1 2">
    <name type="scientific">Dryobates pubescens</name>
    <name type="common">Downy woodpecker</name>
    <name type="synonym">Picoides pubescens</name>
    <dbReference type="NCBI Taxonomy" id="118200"/>
    <lineage>
        <taxon>Eukaryota</taxon>
        <taxon>Metazoa</taxon>
        <taxon>Chordata</taxon>
        <taxon>Craniata</taxon>
        <taxon>Vertebrata</taxon>
        <taxon>Euteleostomi</taxon>
        <taxon>Archelosauria</taxon>
        <taxon>Archosauria</taxon>
        <taxon>Dinosauria</taxon>
        <taxon>Saurischia</taxon>
        <taxon>Theropoda</taxon>
        <taxon>Coelurosauria</taxon>
        <taxon>Aves</taxon>
        <taxon>Neognathae</taxon>
        <taxon>Neoaves</taxon>
        <taxon>Telluraves</taxon>
        <taxon>Coraciimorphae</taxon>
        <taxon>Piciformes</taxon>
        <taxon>Picidae</taxon>
        <taxon>Dryobates</taxon>
    </lineage>
</organism>
<accession>A0A093GC90</accession>
<protein>
    <submittedName>
        <fullName evidence="1">Uncharacterized protein</fullName>
    </submittedName>
</protein>
<dbReference type="EMBL" id="KL216052">
    <property type="protein sequence ID" value="KFV67800.1"/>
    <property type="molecule type" value="Genomic_DNA"/>
</dbReference>
<gene>
    <name evidence="1" type="ORF">N307_05754</name>
</gene>
<feature type="non-terminal residue" evidence="1">
    <location>
        <position position="96"/>
    </location>
</feature>
<proteinExistence type="predicted"/>
<name>A0A093GC90_DRYPU</name>
<keyword evidence="2" id="KW-1185">Reference proteome</keyword>
<dbReference type="AlphaFoldDB" id="A0A093GC90"/>
<evidence type="ECO:0000313" key="2">
    <source>
        <dbReference type="Proteomes" id="UP000053875"/>
    </source>
</evidence>
<reference evidence="1 2" key="1">
    <citation type="submission" date="2014-04" db="EMBL/GenBank/DDBJ databases">
        <title>Genome evolution of avian class.</title>
        <authorList>
            <person name="Zhang G."/>
            <person name="Li C."/>
        </authorList>
    </citation>
    <scope>NUCLEOTIDE SEQUENCE [LARGE SCALE GENOMIC DNA]</scope>
    <source>
        <strain evidence="1">BGI_N307</strain>
    </source>
</reference>
<dbReference type="Proteomes" id="UP000053875">
    <property type="component" value="Unassembled WGS sequence"/>
</dbReference>
<evidence type="ECO:0000313" key="1">
    <source>
        <dbReference type="EMBL" id="KFV67800.1"/>
    </source>
</evidence>
<sequence>MMFPGTLNSSRLQPSSAARSAAGSVLLCSKILQSTEGTGMGALGLGLALRPKDFRSKLSCRLSSVPRTRLSRAQARAALKLGSSHIAPPLPQTKSS</sequence>